<reference evidence="5" key="1">
    <citation type="submission" date="2023-07" db="EMBL/GenBank/DDBJ databases">
        <title>Genome content predicts the carbon catabolic preferences of heterotrophic bacteria.</title>
        <authorList>
            <person name="Gralka M."/>
        </authorList>
    </citation>
    <scope>NUCLEOTIDE SEQUENCE</scope>
    <source>
        <strain evidence="5">I3M17_2</strain>
    </source>
</reference>
<dbReference type="PRINTS" id="PR00032">
    <property type="entry name" value="HTHARAC"/>
</dbReference>
<keyword evidence="3" id="KW-0804">Transcription</keyword>
<keyword evidence="1" id="KW-0805">Transcription regulation</keyword>
<dbReference type="SMART" id="SM00342">
    <property type="entry name" value="HTH_ARAC"/>
    <property type="match status" value="1"/>
</dbReference>
<evidence type="ECO:0000256" key="3">
    <source>
        <dbReference type="ARBA" id="ARBA00023163"/>
    </source>
</evidence>
<dbReference type="SUPFAM" id="SSF46689">
    <property type="entry name" value="Homeodomain-like"/>
    <property type="match status" value="1"/>
</dbReference>
<dbReference type="InterPro" id="IPR018060">
    <property type="entry name" value="HTH_AraC"/>
</dbReference>
<name>A0AAW7X335_9GAMM</name>
<dbReference type="Pfam" id="PF12833">
    <property type="entry name" value="HTH_18"/>
    <property type="match status" value="1"/>
</dbReference>
<evidence type="ECO:0000256" key="2">
    <source>
        <dbReference type="ARBA" id="ARBA00023125"/>
    </source>
</evidence>
<evidence type="ECO:0000313" key="6">
    <source>
        <dbReference type="Proteomes" id="UP001169760"/>
    </source>
</evidence>
<evidence type="ECO:0000313" key="5">
    <source>
        <dbReference type="EMBL" id="MDO6421824.1"/>
    </source>
</evidence>
<dbReference type="Gene3D" id="1.10.10.60">
    <property type="entry name" value="Homeodomain-like"/>
    <property type="match status" value="1"/>
</dbReference>
<gene>
    <name evidence="5" type="ORF">Q4521_05015</name>
</gene>
<dbReference type="PROSITE" id="PS01124">
    <property type="entry name" value="HTH_ARAC_FAMILY_2"/>
    <property type="match status" value="1"/>
</dbReference>
<evidence type="ECO:0000256" key="1">
    <source>
        <dbReference type="ARBA" id="ARBA00023015"/>
    </source>
</evidence>
<dbReference type="AlphaFoldDB" id="A0AAW7X335"/>
<evidence type="ECO:0000259" key="4">
    <source>
        <dbReference type="PROSITE" id="PS01124"/>
    </source>
</evidence>
<sequence>MQKLKYAAKLASAENTALPFAVYTSLKEQTILNVPIVKPLLIFVLDGCKKLGANGDVQCVNGRFVFLSNGTKIDMRNIAENDEYFALLIEFDYTDFSCLNHKAVNINVEPYFLGEITPLLEGGLQQFIEWAAFAPAELWHIRRQELLQTLFHLGYTQVCSIAGAPSLSAKVHAIISTDLTYDWTMDVITQKLAMSESTIRRKLTAEGTSLQAVKDSARLSFGLHQVQSTFQPINHIAEQCGYLSQSRFTNKFKQLFGVTPTALRKTRLSD</sequence>
<dbReference type="InterPro" id="IPR020449">
    <property type="entry name" value="Tscrpt_reg_AraC-type_HTH"/>
</dbReference>
<feature type="domain" description="HTH araC/xylS-type" evidence="4">
    <location>
        <begin position="169"/>
        <end position="266"/>
    </location>
</feature>
<comment type="caution">
    <text evidence="5">The sequence shown here is derived from an EMBL/GenBank/DDBJ whole genome shotgun (WGS) entry which is preliminary data.</text>
</comment>
<dbReference type="GO" id="GO:0000976">
    <property type="term" value="F:transcription cis-regulatory region binding"/>
    <property type="evidence" value="ECO:0007669"/>
    <property type="project" value="TreeGrafter"/>
</dbReference>
<dbReference type="RefSeq" id="WP_303491496.1">
    <property type="nucleotide sequence ID" value="NZ_JAUOPB010000003.1"/>
</dbReference>
<dbReference type="GO" id="GO:0003700">
    <property type="term" value="F:DNA-binding transcription factor activity"/>
    <property type="evidence" value="ECO:0007669"/>
    <property type="project" value="InterPro"/>
</dbReference>
<dbReference type="GO" id="GO:0005829">
    <property type="term" value="C:cytosol"/>
    <property type="evidence" value="ECO:0007669"/>
    <property type="project" value="TreeGrafter"/>
</dbReference>
<dbReference type="EMBL" id="JAUOPB010000003">
    <property type="protein sequence ID" value="MDO6421824.1"/>
    <property type="molecule type" value="Genomic_DNA"/>
</dbReference>
<dbReference type="PANTHER" id="PTHR47894:SF4">
    <property type="entry name" value="HTH-TYPE TRANSCRIPTIONAL REGULATOR GADX"/>
    <property type="match status" value="1"/>
</dbReference>
<dbReference type="Proteomes" id="UP001169760">
    <property type="component" value="Unassembled WGS sequence"/>
</dbReference>
<dbReference type="InterPro" id="IPR009057">
    <property type="entry name" value="Homeodomain-like_sf"/>
</dbReference>
<organism evidence="5 6">
    <name type="scientific">Saccharophagus degradans</name>
    <dbReference type="NCBI Taxonomy" id="86304"/>
    <lineage>
        <taxon>Bacteria</taxon>
        <taxon>Pseudomonadati</taxon>
        <taxon>Pseudomonadota</taxon>
        <taxon>Gammaproteobacteria</taxon>
        <taxon>Cellvibrionales</taxon>
        <taxon>Cellvibrionaceae</taxon>
        <taxon>Saccharophagus</taxon>
    </lineage>
</organism>
<keyword evidence="2" id="KW-0238">DNA-binding</keyword>
<protein>
    <submittedName>
        <fullName evidence="5">AraC family transcriptional regulator</fullName>
    </submittedName>
</protein>
<proteinExistence type="predicted"/>
<accession>A0AAW7X335</accession>
<dbReference type="PANTHER" id="PTHR47894">
    <property type="entry name" value="HTH-TYPE TRANSCRIPTIONAL REGULATOR GADX"/>
    <property type="match status" value="1"/>
</dbReference>